<dbReference type="RefSeq" id="WP_290315684.1">
    <property type="nucleotide sequence ID" value="NZ_JAUFPN010000046.1"/>
</dbReference>
<evidence type="ECO:0000313" key="1">
    <source>
        <dbReference type="EMBL" id="MDN3563891.1"/>
    </source>
</evidence>
<name>A0ABT8A2L2_9PROT</name>
<dbReference type="Pfam" id="PF04214">
    <property type="entry name" value="DUF411"/>
    <property type="match status" value="1"/>
</dbReference>
<reference evidence="2" key="1">
    <citation type="journal article" date="2019" name="Int. J. Syst. Evol. Microbiol.">
        <title>The Global Catalogue of Microorganisms (GCM) 10K type strain sequencing project: providing services to taxonomists for standard genome sequencing and annotation.</title>
        <authorList>
            <consortium name="The Broad Institute Genomics Platform"/>
            <consortium name="The Broad Institute Genome Sequencing Center for Infectious Disease"/>
            <person name="Wu L."/>
            <person name="Ma J."/>
        </authorList>
    </citation>
    <scope>NUCLEOTIDE SEQUENCE [LARGE SCALE GENOMIC DNA]</scope>
    <source>
        <strain evidence="2">CECT 7131</strain>
    </source>
</reference>
<comment type="caution">
    <text evidence="1">The sequence shown here is derived from an EMBL/GenBank/DDBJ whole genome shotgun (WGS) entry which is preliminary data.</text>
</comment>
<organism evidence="1 2">
    <name type="scientific">Paeniroseomonas aquatica</name>
    <dbReference type="NCBI Taxonomy" id="373043"/>
    <lineage>
        <taxon>Bacteria</taxon>
        <taxon>Pseudomonadati</taxon>
        <taxon>Pseudomonadota</taxon>
        <taxon>Alphaproteobacteria</taxon>
        <taxon>Acetobacterales</taxon>
        <taxon>Acetobacteraceae</taxon>
        <taxon>Paeniroseomonas</taxon>
    </lineage>
</organism>
<evidence type="ECO:0000313" key="2">
    <source>
        <dbReference type="Proteomes" id="UP001529369"/>
    </source>
</evidence>
<dbReference type="EMBL" id="JAUFPN010000046">
    <property type="protein sequence ID" value="MDN3563891.1"/>
    <property type="molecule type" value="Genomic_DNA"/>
</dbReference>
<accession>A0ABT8A2L2</accession>
<sequence>MIAATDTQLMATGRRDTLRLVLTVLLGAAGAATGTVAAAAQAIRVEVWKDPSCGCCDGWIRHLRAAGFEVVVQEVVDVRPLKTAHEVPEELWSCHTAAVGGYLVEGHVPASDIYRLLAERPAARGLSAPGMPPSSPGMDMPGTPYEVVAFGAPKGKTPSSSWVWARH</sequence>
<dbReference type="InterPro" id="IPR007332">
    <property type="entry name" value="DUF411"/>
</dbReference>
<keyword evidence="2" id="KW-1185">Reference proteome</keyword>
<protein>
    <submittedName>
        <fullName evidence="1">DUF411 domain-containing protein</fullName>
    </submittedName>
</protein>
<gene>
    <name evidence="1" type="ORF">QWZ14_05805</name>
</gene>
<dbReference type="Proteomes" id="UP001529369">
    <property type="component" value="Unassembled WGS sequence"/>
</dbReference>
<proteinExistence type="predicted"/>